<organism evidence="6 7">
    <name type="scientific">Spizellomyces punctatus (strain DAOM BR117)</name>
    <dbReference type="NCBI Taxonomy" id="645134"/>
    <lineage>
        <taxon>Eukaryota</taxon>
        <taxon>Fungi</taxon>
        <taxon>Fungi incertae sedis</taxon>
        <taxon>Chytridiomycota</taxon>
        <taxon>Chytridiomycota incertae sedis</taxon>
        <taxon>Chytridiomycetes</taxon>
        <taxon>Spizellomycetales</taxon>
        <taxon>Spizellomycetaceae</taxon>
        <taxon>Spizellomyces</taxon>
    </lineage>
</organism>
<evidence type="ECO:0000313" key="6">
    <source>
        <dbReference type="EMBL" id="KNC96288.1"/>
    </source>
</evidence>
<keyword evidence="7" id="KW-1185">Reference proteome</keyword>
<evidence type="ECO:0000256" key="1">
    <source>
        <dbReference type="ARBA" id="ARBA00006192"/>
    </source>
</evidence>
<comment type="function">
    <text evidence="3">Regulates mitochondrial small subunit maturation by controlling 15S rRNA 5'-end processing. Localizes to the 5' precursor of the 15S rRNA in a position that is subsequently occupied by mS47 in the mature yeast mtSSU. Uses structure and sequence-specific RNA recognition, binding to a single-stranded region of the precursor and specifically recognizing bases -6 to -1. The exchange of Ccm1 for mS47 is coupled to the irreversible removal of precursor rRNA that is accompanied by conformational changes of the mitoribosomal proteins uS5m and mS26. These conformational changes signal completion of 5'-end rRNA processing through protection of the mature 5'-end of the 15S rRNA and stabilization of mS47. The removal of the 5' precursor together with the dissociation of Ccm1 may be catalyzed by the 5'-3' exoribonuclease Pet127. Involved in the specific removal of group I introns in mitochondrial encoded transcripts.</text>
</comment>
<evidence type="ECO:0000256" key="4">
    <source>
        <dbReference type="ARBA" id="ARBA00044511"/>
    </source>
</evidence>
<accession>A0A0L0H6E2</accession>
<dbReference type="InParanoid" id="A0A0L0H6E2"/>
<comment type="similarity">
    <text evidence="1">Belongs to the CCM1 family.</text>
</comment>
<sequence>MHVEISPTEIMHCCRHARVAFSPGSPFHHLIGDVAGLWTVRRPFGVASCLRRHLDPPVFSFAKWTDNAPDNSNLIIRILNSRDKERKSSKSRRSKSEEHPKHLLRALEGVIRARDQAEFNTLWMDVKSLLKDHEKLDKWISKISLVNWVEFLGGVFNRPELELEAKVGNLTVLVRAMARYYPSSLLDVLVFQALWGSRVDGHSMADDPSAAARFLAIWEYTKNIVGDSSPKPTNAPITLRAADLKGLDTALQSVFRNAARIKYLPEYTPSIVEACWQMFDRLWTELEVIRPLLTPAADYKALLIVLQRHSNVNYVRKVVSRMRMVAPLSTFEYNALLKVEGRTGNVSSLVSIWQEMKAGGAHSAPNSASLETVAQGLRAAMVQLLRADDVEPENLEAVWNAFQVLWNDIGDVLDSDHYKQLLALVKRRPVDGDMQIVRVRWVLDRMRETGIDTRIHEQVLLKSGDSPDPKIILQIWKEMQATGTQLDKDASKRVLFAYTQTGDYAGFLSLANSLQREGVTLEGWALSPAFNNALRWFGKRRKLTEFTEVITLMQSLGVKPTSHTLDVTIAFYAKEGFLQKAEEICFTERNDDVSPSIVGYTSLLAAYFKHNESERARNLLEELKTRQIQFDVVTYGSIIHGYTKMKDMDSAEEWVRAMAKTGHEPNEIVYGHIINGYLNAGNPEKARQILHMMKENGIVQPGHMCYAPLVNYYLKAGQWENAEELKLEMSNLPSVHTRYHSIYRPYIQHHLDCDEVASADKLVDELQGAGIPLDERVYGLYITYFARRLDYAQALQWLHRAEQASEASYPCYSSLLNSYARRGRVDDAEALFERMMANGVQPNAGTFAIMMRAHGRAGNPQKAVLIWEQLRTLKVALDGRIVGHFLSLCKESGLMDFARLEWHVLRESVTLNASHYKIYIEGLLLSGMLDEVKRVLVDDMRSENIVLSEDLWTNVFRAMKAADRHQDMQDLKAYKSYLSQRDESDRRKIMYLDD</sequence>
<dbReference type="RefSeq" id="XP_016604328.1">
    <property type="nucleotide sequence ID" value="XM_016756595.1"/>
</dbReference>
<dbReference type="EMBL" id="KQ257470">
    <property type="protein sequence ID" value="KNC96288.1"/>
    <property type="molecule type" value="Genomic_DNA"/>
</dbReference>
<feature type="repeat" description="PPR" evidence="5">
    <location>
        <begin position="808"/>
        <end position="842"/>
    </location>
</feature>
<dbReference type="InterPro" id="IPR002885">
    <property type="entry name" value="PPR_rpt"/>
</dbReference>
<dbReference type="OrthoDB" id="2109378at2759"/>
<evidence type="ECO:0000256" key="5">
    <source>
        <dbReference type="PROSITE-ProRule" id="PRU00708"/>
    </source>
</evidence>
<dbReference type="Pfam" id="PF13812">
    <property type="entry name" value="PPR_3"/>
    <property type="match status" value="1"/>
</dbReference>
<feature type="repeat" description="PPR" evidence="5">
    <location>
        <begin position="843"/>
        <end position="877"/>
    </location>
</feature>
<keyword evidence="2" id="KW-0677">Repeat</keyword>
<dbReference type="VEuPathDB" id="FungiDB:SPPG_08440"/>
<dbReference type="GeneID" id="27691605"/>
<dbReference type="Pfam" id="PF13041">
    <property type="entry name" value="PPR_2"/>
    <property type="match status" value="2"/>
</dbReference>
<feature type="repeat" description="PPR" evidence="5">
    <location>
        <begin position="666"/>
        <end position="700"/>
    </location>
</feature>
<reference evidence="6 7" key="1">
    <citation type="submission" date="2009-08" db="EMBL/GenBank/DDBJ databases">
        <title>The Genome Sequence of Spizellomyces punctatus strain DAOM BR117.</title>
        <authorList>
            <consortium name="The Broad Institute Genome Sequencing Platform"/>
            <person name="Russ C."/>
            <person name="Cuomo C."/>
            <person name="Shea T."/>
            <person name="Young S.K."/>
            <person name="Zeng Q."/>
            <person name="Koehrsen M."/>
            <person name="Haas B."/>
            <person name="Borodovsky M."/>
            <person name="Guigo R."/>
            <person name="Alvarado L."/>
            <person name="Berlin A."/>
            <person name="Bochicchio J."/>
            <person name="Borenstein D."/>
            <person name="Chapman S."/>
            <person name="Chen Z."/>
            <person name="Engels R."/>
            <person name="Freedman E."/>
            <person name="Gellesch M."/>
            <person name="Goldberg J."/>
            <person name="Griggs A."/>
            <person name="Gujja S."/>
            <person name="Heiman D."/>
            <person name="Hepburn T."/>
            <person name="Howarth C."/>
            <person name="Jen D."/>
            <person name="Larson L."/>
            <person name="Lewis B."/>
            <person name="Mehta T."/>
            <person name="Park D."/>
            <person name="Pearson M."/>
            <person name="Roberts A."/>
            <person name="Saif S."/>
            <person name="Shenoy N."/>
            <person name="Sisk P."/>
            <person name="Stolte C."/>
            <person name="Sykes S."/>
            <person name="Thomson T."/>
            <person name="Walk T."/>
            <person name="White J."/>
            <person name="Yandava C."/>
            <person name="Burger G."/>
            <person name="Gray M.W."/>
            <person name="Holland P.W.H."/>
            <person name="King N."/>
            <person name="Lang F.B.F."/>
            <person name="Roger A.J."/>
            <person name="Ruiz-Trillo I."/>
            <person name="Lander E."/>
            <person name="Nusbaum C."/>
        </authorList>
    </citation>
    <scope>NUCLEOTIDE SEQUENCE [LARGE SCALE GENOMIC DNA]</scope>
    <source>
        <strain evidence="6 7">DAOM BR117</strain>
    </source>
</reference>
<dbReference type="Proteomes" id="UP000053201">
    <property type="component" value="Unassembled WGS sequence"/>
</dbReference>
<evidence type="ECO:0000256" key="3">
    <source>
        <dbReference type="ARBA" id="ARBA00044493"/>
    </source>
</evidence>
<feature type="repeat" description="PPR" evidence="5">
    <location>
        <begin position="631"/>
        <end position="665"/>
    </location>
</feature>
<name>A0A0L0H6E2_SPIPD</name>
<gene>
    <name evidence="6" type="ORF">SPPG_08440</name>
</gene>
<evidence type="ECO:0000313" key="7">
    <source>
        <dbReference type="Proteomes" id="UP000053201"/>
    </source>
</evidence>
<dbReference type="AlphaFoldDB" id="A0A0L0H6E2"/>
<proteinExistence type="inferred from homology"/>
<dbReference type="SUPFAM" id="SSF48452">
    <property type="entry name" value="TPR-like"/>
    <property type="match status" value="2"/>
</dbReference>
<dbReference type="InterPro" id="IPR011990">
    <property type="entry name" value="TPR-like_helical_dom_sf"/>
</dbReference>
<dbReference type="STRING" id="645134.A0A0L0H6E2"/>
<dbReference type="PROSITE" id="PS51375">
    <property type="entry name" value="PPR"/>
    <property type="match status" value="4"/>
</dbReference>
<dbReference type="eggNOG" id="KOG4197">
    <property type="taxonomic scope" value="Eukaryota"/>
</dbReference>
<dbReference type="Gene3D" id="1.25.40.10">
    <property type="entry name" value="Tetratricopeptide repeat domain"/>
    <property type="match status" value="4"/>
</dbReference>
<dbReference type="NCBIfam" id="TIGR00756">
    <property type="entry name" value="PPR"/>
    <property type="match status" value="4"/>
</dbReference>
<dbReference type="PANTHER" id="PTHR47447">
    <property type="entry name" value="OS03G0856100 PROTEIN"/>
    <property type="match status" value="1"/>
</dbReference>
<evidence type="ECO:0000256" key="2">
    <source>
        <dbReference type="ARBA" id="ARBA00022737"/>
    </source>
</evidence>
<comment type="subunit">
    <text evidence="4">Binds to mitochondrial small subunit 15S rRNA.</text>
</comment>
<protein>
    <submittedName>
        <fullName evidence="6">Pentatricopeptide repeat domain-containing protein</fullName>
    </submittedName>
</protein>
<dbReference type="PANTHER" id="PTHR47447:SF24">
    <property type="entry name" value="PENTATRICOPEPTIDE REPEAT-CONTAINING PROTEIN"/>
    <property type="match status" value="1"/>
</dbReference>
<dbReference type="OMA" id="NCACASK"/>